<protein>
    <submittedName>
        <fullName evidence="2">Uncharacterized protein</fullName>
    </submittedName>
</protein>
<evidence type="ECO:0000256" key="1">
    <source>
        <dbReference type="SAM" id="Phobius"/>
    </source>
</evidence>
<feature type="transmembrane region" description="Helical" evidence="1">
    <location>
        <begin position="31"/>
        <end position="50"/>
    </location>
</feature>
<dbReference type="Proteomes" id="UP000319931">
    <property type="component" value="Unassembled WGS sequence"/>
</dbReference>
<evidence type="ECO:0000313" key="2">
    <source>
        <dbReference type="EMBL" id="TPG54223.1"/>
    </source>
</evidence>
<keyword evidence="1" id="KW-0472">Membrane</keyword>
<accession>A0A502FZB7</accession>
<keyword evidence="3" id="KW-1185">Reference proteome</keyword>
<dbReference type="AlphaFoldDB" id="A0A502FZB7"/>
<evidence type="ECO:0000313" key="3">
    <source>
        <dbReference type="Proteomes" id="UP000319931"/>
    </source>
</evidence>
<dbReference type="RefSeq" id="WP_140849131.1">
    <property type="nucleotide sequence ID" value="NZ_RCZC01000002.1"/>
</dbReference>
<dbReference type="EMBL" id="RCZC01000002">
    <property type="protein sequence ID" value="TPG54223.1"/>
    <property type="molecule type" value="Genomic_DNA"/>
</dbReference>
<dbReference type="OrthoDB" id="7580203at2"/>
<proteinExistence type="predicted"/>
<organism evidence="2 3">
    <name type="scientific">Sphingomonas glacialis</name>
    <dbReference type="NCBI Taxonomy" id="658225"/>
    <lineage>
        <taxon>Bacteria</taxon>
        <taxon>Pseudomonadati</taxon>
        <taxon>Pseudomonadota</taxon>
        <taxon>Alphaproteobacteria</taxon>
        <taxon>Sphingomonadales</taxon>
        <taxon>Sphingomonadaceae</taxon>
        <taxon>Sphingomonas</taxon>
    </lineage>
</organism>
<keyword evidence="1" id="KW-0812">Transmembrane</keyword>
<sequence>MTHRDRLWRGLGVALVVVASAVRMTEGFETQIGAGLAAFILMLAGLVLIVQGKRVPAALRIERSRHRLLAQAIRDRRHRRPGDGDA</sequence>
<name>A0A502FZB7_9SPHN</name>
<comment type="caution">
    <text evidence="2">The sequence shown here is derived from an EMBL/GenBank/DDBJ whole genome shotgun (WGS) entry which is preliminary data.</text>
</comment>
<reference evidence="2 3" key="1">
    <citation type="journal article" date="2019" name="Environ. Microbiol.">
        <title>Species interactions and distinct microbial communities in high Arctic permafrost affected cryosols are associated with the CH4 and CO2 gas fluxes.</title>
        <authorList>
            <person name="Altshuler I."/>
            <person name="Hamel J."/>
            <person name="Turney S."/>
            <person name="Magnuson E."/>
            <person name="Levesque R."/>
            <person name="Greer C."/>
            <person name="Whyte L.G."/>
        </authorList>
    </citation>
    <scope>NUCLEOTIDE SEQUENCE [LARGE SCALE GENOMIC DNA]</scope>
    <source>
        <strain evidence="2 3">E6.1</strain>
    </source>
</reference>
<gene>
    <name evidence="2" type="ORF">EAH76_05920</name>
</gene>
<keyword evidence="1" id="KW-1133">Transmembrane helix</keyword>